<dbReference type="AlphaFoldDB" id="A0A0C2D842"/>
<dbReference type="Proteomes" id="UP000031599">
    <property type="component" value="Unassembled WGS sequence"/>
</dbReference>
<evidence type="ECO:0000256" key="1">
    <source>
        <dbReference type="SAM" id="MobiDB-lite"/>
    </source>
</evidence>
<accession>A0A0C2D842</accession>
<feature type="compositionally biased region" description="Low complexity" evidence="1">
    <location>
        <begin position="21"/>
        <end position="30"/>
    </location>
</feature>
<gene>
    <name evidence="2" type="ORF">DB30_02808</name>
</gene>
<organism evidence="2 3">
    <name type="scientific">Enhygromyxa salina</name>
    <dbReference type="NCBI Taxonomy" id="215803"/>
    <lineage>
        <taxon>Bacteria</taxon>
        <taxon>Pseudomonadati</taxon>
        <taxon>Myxococcota</taxon>
        <taxon>Polyangia</taxon>
        <taxon>Nannocystales</taxon>
        <taxon>Nannocystaceae</taxon>
        <taxon>Enhygromyxa</taxon>
    </lineage>
</organism>
<proteinExistence type="predicted"/>
<comment type="caution">
    <text evidence="2">The sequence shown here is derived from an EMBL/GenBank/DDBJ whole genome shotgun (WGS) entry which is preliminary data.</text>
</comment>
<protein>
    <submittedName>
        <fullName evidence="2">Uncharacterized protein</fullName>
    </submittedName>
</protein>
<evidence type="ECO:0000313" key="3">
    <source>
        <dbReference type="Proteomes" id="UP000031599"/>
    </source>
</evidence>
<feature type="region of interest" description="Disordered" evidence="1">
    <location>
        <begin position="21"/>
        <end position="65"/>
    </location>
</feature>
<sequence>MYFPARNTFLPHALHLKACESPANASKSAAPAPPPSATRAPAANSLAAGSDDVQFETPLAASQLE</sequence>
<reference evidence="2 3" key="1">
    <citation type="submission" date="2014-12" db="EMBL/GenBank/DDBJ databases">
        <title>Genome assembly of Enhygromyxa salina DSM 15201.</title>
        <authorList>
            <person name="Sharma G."/>
            <person name="Subramanian S."/>
        </authorList>
    </citation>
    <scope>NUCLEOTIDE SEQUENCE [LARGE SCALE GENOMIC DNA]</scope>
    <source>
        <strain evidence="2 3">DSM 15201</strain>
    </source>
</reference>
<name>A0A0C2D842_9BACT</name>
<evidence type="ECO:0000313" key="2">
    <source>
        <dbReference type="EMBL" id="KIG17775.1"/>
    </source>
</evidence>
<dbReference type="EMBL" id="JMCC02000020">
    <property type="protein sequence ID" value="KIG17775.1"/>
    <property type="molecule type" value="Genomic_DNA"/>
</dbReference>